<comment type="function">
    <text evidence="9">Essential for sperm motility and is involved in the regulation of the beating frequency of motile cilia on the epithelial cells of the respiratory tract. Required for the establishment of radial spokes in sperm flagella.</text>
</comment>
<keyword evidence="6" id="KW-0969">Cilium</keyword>
<dbReference type="Proteomes" id="UP000639338">
    <property type="component" value="Unassembled WGS sequence"/>
</dbReference>
<evidence type="ECO:0000256" key="8">
    <source>
        <dbReference type="ARBA" id="ARBA00023273"/>
    </source>
</evidence>
<keyword evidence="12" id="KW-1185">Reference proteome</keyword>
<evidence type="ECO:0000256" key="6">
    <source>
        <dbReference type="ARBA" id="ARBA00023069"/>
    </source>
</evidence>
<protein>
    <recommendedName>
        <fullName evidence="3">Cilia- and flagella-associated protein 206</fullName>
    </recommendedName>
</protein>
<evidence type="ECO:0000256" key="2">
    <source>
        <dbReference type="ARBA" id="ARBA00010500"/>
    </source>
</evidence>
<organism evidence="11 12">
    <name type="scientific">Aphidius gifuensis</name>
    <name type="common">Parasitoid wasp</name>
    <dbReference type="NCBI Taxonomy" id="684658"/>
    <lineage>
        <taxon>Eukaryota</taxon>
        <taxon>Metazoa</taxon>
        <taxon>Ecdysozoa</taxon>
        <taxon>Arthropoda</taxon>
        <taxon>Hexapoda</taxon>
        <taxon>Insecta</taxon>
        <taxon>Pterygota</taxon>
        <taxon>Neoptera</taxon>
        <taxon>Endopterygota</taxon>
        <taxon>Hymenoptera</taxon>
        <taxon>Apocrita</taxon>
        <taxon>Ichneumonoidea</taxon>
        <taxon>Braconidae</taxon>
        <taxon>Aphidiinae</taxon>
        <taxon>Aphidius</taxon>
    </lineage>
</organism>
<comment type="similarity">
    <text evidence="2">Belongs to the CFAP206 family.</text>
</comment>
<keyword evidence="7" id="KW-0206">Cytoskeleton</keyword>
<keyword evidence="5" id="KW-0970">Cilium biogenesis/degradation</keyword>
<sequence length="609" mass="70279">MAWKKYIISKIIEKCENNNVIVSKDIVSFILHLWELNPSYQFVNIDNDDEIIEAIADKLIDKKSPSLNTLKIQLYFAKHYSTKNEIVKKHRQKIKKKTSPLVEEICKTTIASNDRDIDKLYQKILIVITLLSGLGNPMEPTVLKEVAIALQSVYLPSELSHFVLMKKNDKEAQLQELVDIIAGIRLFNKDCQRGGEGIDDLPSILQEAVVKTRDSILELLEDLMKTVYRLTAAVENIVQILSFKTNYSSDKKIDKEYTWIIEMLIAYRQQEIYTRKILADVDELANDLNSLMDRLQARLLKLHNTVKFRTAIPTLQVYPQFIDLADIWIKLQDQVILLTHIKNLLCEMKSLNEVIEVHDESIIDIFIRDSKVPSDAERLEQSMGKIITECGDCSIIYPNTTKDFEKTPLEFLGFCAWTFVAGHGALIPGNPNIGIVQWRNKYFAFSSNNAAKKFGADPTRHVSDGFNFIRCHPEYIQLFQLYDDLQTFKNQQKMSDSTIVKSHQDEILQTDTHILPANIDANNYYHHSIWEHRRRALRLADLSKLSTKSTQTYSSYFKKTVTIQTNNPKDISIQTRRDNYTNTINEKNYIFGLRGNKSNTPRVLTFSIN</sequence>
<comment type="subcellular location">
    <subcellularLocation>
        <location evidence="1">Cytoplasm</location>
        <location evidence="1">Cytoskeleton</location>
        <location evidence="1">Cilium axoneme</location>
    </subcellularLocation>
</comment>
<name>A0A834XQ86_APHGI</name>
<evidence type="ECO:0000313" key="11">
    <source>
        <dbReference type="EMBL" id="KAF7991410.1"/>
    </source>
</evidence>
<gene>
    <name evidence="11" type="ORF">HCN44_002972</name>
</gene>
<dbReference type="GO" id="GO:0036064">
    <property type="term" value="C:ciliary basal body"/>
    <property type="evidence" value="ECO:0007669"/>
    <property type="project" value="TreeGrafter"/>
</dbReference>
<dbReference type="InterPro" id="IPR021897">
    <property type="entry name" value="FAP206"/>
</dbReference>
<dbReference type="EMBL" id="JACMRX010000004">
    <property type="protein sequence ID" value="KAF7991410.1"/>
    <property type="molecule type" value="Genomic_DNA"/>
</dbReference>
<proteinExistence type="inferred from homology"/>
<evidence type="ECO:0000256" key="1">
    <source>
        <dbReference type="ARBA" id="ARBA00004430"/>
    </source>
</evidence>
<dbReference type="GO" id="GO:0003356">
    <property type="term" value="P:regulation of cilium beat frequency"/>
    <property type="evidence" value="ECO:0007669"/>
    <property type="project" value="TreeGrafter"/>
</dbReference>
<evidence type="ECO:0000256" key="5">
    <source>
        <dbReference type="ARBA" id="ARBA00022794"/>
    </source>
</evidence>
<evidence type="ECO:0000256" key="10">
    <source>
        <dbReference type="SAM" id="Coils"/>
    </source>
</evidence>
<dbReference type="OrthoDB" id="10251073at2759"/>
<feature type="coiled-coil region" evidence="10">
    <location>
        <begin position="278"/>
        <end position="305"/>
    </location>
</feature>
<keyword evidence="4" id="KW-0963">Cytoplasm</keyword>
<evidence type="ECO:0000256" key="9">
    <source>
        <dbReference type="ARBA" id="ARBA00045321"/>
    </source>
</evidence>
<evidence type="ECO:0000313" key="12">
    <source>
        <dbReference type="Proteomes" id="UP000639338"/>
    </source>
</evidence>
<keyword evidence="8" id="KW-0966">Cell projection</keyword>
<dbReference type="GO" id="GO:0005930">
    <property type="term" value="C:axoneme"/>
    <property type="evidence" value="ECO:0007669"/>
    <property type="project" value="UniProtKB-SubCell"/>
</dbReference>
<evidence type="ECO:0000256" key="7">
    <source>
        <dbReference type="ARBA" id="ARBA00023212"/>
    </source>
</evidence>
<accession>A0A834XQ86</accession>
<evidence type="ECO:0000256" key="3">
    <source>
        <dbReference type="ARBA" id="ARBA00021602"/>
    </source>
</evidence>
<comment type="caution">
    <text evidence="11">The sequence shown here is derived from an EMBL/GenBank/DDBJ whole genome shotgun (WGS) entry which is preliminary data.</text>
</comment>
<dbReference type="AlphaFoldDB" id="A0A834XQ86"/>
<dbReference type="Pfam" id="PF12018">
    <property type="entry name" value="FAP206"/>
    <property type="match status" value="1"/>
</dbReference>
<keyword evidence="10" id="KW-0175">Coiled coil</keyword>
<evidence type="ECO:0000256" key="4">
    <source>
        <dbReference type="ARBA" id="ARBA00022490"/>
    </source>
</evidence>
<dbReference type="PANTHER" id="PTHR21442:SF0">
    <property type="entry name" value="CILIA- AND FLAGELLA-ASSOCIATED PROTEIN 206"/>
    <property type="match status" value="1"/>
</dbReference>
<reference evidence="11 12" key="1">
    <citation type="submission" date="2020-08" db="EMBL/GenBank/DDBJ databases">
        <title>Aphidius gifuensis genome sequencing and assembly.</title>
        <authorList>
            <person name="Du Z."/>
        </authorList>
    </citation>
    <scope>NUCLEOTIDE SEQUENCE [LARGE SCALE GENOMIC DNA]</scope>
    <source>
        <strain evidence="11">YNYX2018</strain>
        <tissue evidence="11">Adults</tissue>
    </source>
</reference>
<dbReference type="GO" id="GO:0030030">
    <property type="term" value="P:cell projection organization"/>
    <property type="evidence" value="ECO:0007669"/>
    <property type="project" value="UniProtKB-KW"/>
</dbReference>
<dbReference type="PANTHER" id="PTHR21442">
    <property type="entry name" value="CILIA- AND FLAGELLA-ASSOCIATED PROTEIN 206"/>
    <property type="match status" value="1"/>
</dbReference>